<protein>
    <submittedName>
        <fullName evidence="2">Uncharacterized protein</fullName>
    </submittedName>
</protein>
<dbReference type="EMBL" id="GBRH01271533">
    <property type="protein sequence ID" value="JAD26362.1"/>
    <property type="molecule type" value="Transcribed_RNA"/>
</dbReference>
<evidence type="ECO:0000256" key="1">
    <source>
        <dbReference type="SAM" id="MobiDB-lite"/>
    </source>
</evidence>
<reference evidence="2" key="2">
    <citation type="journal article" date="2015" name="Data Brief">
        <title>Shoot transcriptome of the giant reed, Arundo donax.</title>
        <authorList>
            <person name="Barrero R.A."/>
            <person name="Guerrero F.D."/>
            <person name="Moolhuijzen P."/>
            <person name="Goolsby J.A."/>
            <person name="Tidwell J."/>
            <person name="Bellgard S.E."/>
            <person name="Bellgard M.I."/>
        </authorList>
    </citation>
    <scope>NUCLEOTIDE SEQUENCE</scope>
    <source>
        <tissue evidence="2">Shoot tissue taken approximately 20 cm above the soil surface</tissue>
    </source>
</reference>
<evidence type="ECO:0000313" key="2">
    <source>
        <dbReference type="EMBL" id="JAD26362.1"/>
    </source>
</evidence>
<proteinExistence type="predicted"/>
<reference evidence="2" key="1">
    <citation type="submission" date="2014-09" db="EMBL/GenBank/DDBJ databases">
        <authorList>
            <person name="Magalhaes I.L.F."/>
            <person name="Oliveira U."/>
            <person name="Santos F.R."/>
            <person name="Vidigal T.H.D.A."/>
            <person name="Brescovit A.D."/>
            <person name="Santos A.J."/>
        </authorList>
    </citation>
    <scope>NUCLEOTIDE SEQUENCE</scope>
    <source>
        <tissue evidence="2">Shoot tissue taken approximately 20 cm above the soil surface</tissue>
    </source>
</reference>
<sequence length="30" mass="3359">MESDHDANPCRNNATPYRGMCDPVPSDDIH</sequence>
<accession>A0A0A8YUT3</accession>
<feature type="region of interest" description="Disordered" evidence="1">
    <location>
        <begin position="1"/>
        <end position="30"/>
    </location>
</feature>
<name>A0A0A8YUT3_ARUDO</name>
<dbReference type="AlphaFoldDB" id="A0A0A8YUT3"/>
<organism evidence="2">
    <name type="scientific">Arundo donax</name>
    <name type="common">Giant reed</name>
    <name type="synonym">Donax arundinaceus</name>
    <dbReference type="NCBI Taxonomy" id="35708"/>
    <lineage>
        <taxon>Eukaryota</taxon>
        <taxon>Viridiplantae</taxon>
        <taxon>Streptophyta</taxon>
        <taxon>Embryophyta</taxon>
        <taxon>Tracheophyta</taxon>
        <taxon>Spermatophyta</taxon>
        <taxon>Magnoliopsida</taxon>
        <taxon>Liliopsida</taxon>
        <taxon>Poales</taxon>
        <taxon>Poaceae</taxon>
        <taxon>PACMAD clade</taxon>
        <taxon>Arundinoideae</taxon>
        <taxon>Arundineae</taxon>
        <taxon>Arundo</taxon>
    </lineage>
</organism>